<keyword evidence="3" id="KW-1185">Reference proteome</keyword>
<evidence type="ECO:0000313" key="3">
    <source>
        <dbReference type="Proteomes" id="UP000193200"/>
    </source>
</evidence>
<accession>A0A1Y5TZ51</accession>
<protein>
    <submittedName>
        <fullName evidence="2">Uncharacterized protein</fullName>
    </submittedName>
</protein>
<evidence type="ECO:0000256" key="1">
    <source>
        <dbReference type="SAM" id="MobiDB-lite"/>
    </source>
</evidence>
<reference evidence="2 3" key="1">
    <citation type="submission" date="2017-03" db="EMBL/GenBank/DDBJ databases">
        <authorList>
            <person name="Afonso C.L."/>
            <person name="Miller P.J."/>
            <person name="Scott M.A."/>
            <person name="Spackman E."/>
            <person name="Goraichik I."/>
            <person name="Dimitrov K.M."/>
            <person name="Suarez D.L."/>
            <person name="Swayne D.E."/>
        </authorList>
    </citation>
    <scope>NUCLEOTIDE SEQUENCE [LARGE SCALE GENOMIC DNA]</scope>
    <source>
        <strain evidence="2 3">CECT 7691</strain>
    </source>
</reference>
<dbReference type="Gene3D" id="1.10.1320.10">
    <property type="entry name" value="DNA-directed RNA polymerase, N-terminal domain"/>
    <property type="match status" value="1"/>
</dbReference>
<proteinExistence type="predicted"/>
<dbReference type="AlphaFoldDB" id="A0A1Y5TZ51"/>
<dbReference type="Proteomes" id="UP000193200">
    <property type="component" value="Unassembled WGS sequence"/>
</dbReference>
<gene>
    <name evidence="2" type="ORF">OCH7691_04118</name>
</gene>
<feature type="region of interest" description="Disordered" evidence="1">
    <location>
        <begin position="76"/>
        <end position="98"/>
    </location>
</feature>
<dbReference type="RefSeq" id="WP_139839821.1">
    <property type="nucleotide sequence ID" value="NZ_FWFR01000004.1"/>
</dbReference>
<organism evidence="2 3">
    <name type="scientific">Oceanibacterium hippocampi</name>
    <dbReference type="NCBI Taxonomy" id="745714"/>
    <lineage>
        <taxon>Bacteria</taxon>
        <taxon>Pseudomonadati</taxon>
        <taxon>Pseudomonadota</taxon>
        <taxon>Alphaproteobacteria</taxon>
        <taxon>Sneathiellales</taxon>
        <taxon>Sneathiellaceae</taxon>
        <taxon>Oceanibacterium</taxon>
    </lineage>
</organism>
<dbReference type="InterPro" id="IPR037159">
    <property type="entry name" value="RNA_POL_N_sf"/>
</dbReference>
<sequence length="98" mass="10436">MTPTNADIERQIRHEMSCVDEVVKRYRASLSTVTDRGNVRHATLAETGPGSHIISALMPRLTAAVASSQAFAASRIAEGGRGRAARRSSASSTPWSPS</sequence>
<evidence type="ECO:0000313" key="2">
    <source>
        <dbReference type="EMBL" id="SLN76394.1"/>
    </source>
</evidence>
<dbReference type="EMBL" id="FWFR01000004">
    <property type="protein sequence ID" value="SLN76394.1"/>
    <property type="molecule type" value="Genomic_DNA"/>
</dbReference>
<name>A0A1Y5TZ51_9PROT</name>
<dbReference type="InParanoid" id="A0A1Y5TZ51"/>